<comment type="caution">
    <text evidence="1">The sequence shown here is derived from an EMBL/GenBank/DDBJ whole genome shotgun (WGS) entry which is preliminary data.</text>
</comment>
<reference evidence="1" key="1">
    <citation type="journal article" date="2014" name="Front. Microbiol.">
        <title>High frequency of phylogenetically diverse reductive dehalogenase-homologous genes in deep subseafloor sedimentary metagenomes.</title>
        <authorList>
            <person name="Kawai M."/>
            <person name="Futagami T."/>
            <person name="Toyoda A."/>
            <person name="Takaki Y."/>
            <person name="Nishi S."/>
            <person name="Hori S."/>
            <person name="Arai W."/>
            <person name="Tsubouchi T."/>
            <person name="Morono Y."/>
            <person name="Uchiyama I."/>
            <person name="Ito T."/>
            <person name="Fujiyama A."/>
            <person name="Inagaki F."/>
            <person name="Takami H."/>
        </authorList>
    </citation>
    <scope>NUCLEOTIDE SEQUENCE</scope>
    <source>
        <strain evidence="1">Expedition CK06-06</strain>
    </source>
</reference>
<accession>X0XSV6</accession>
<organism evidence="1">
    <name type="scientific">marine sediment metagenome</name>
    <dbReference type="NCBI Taxonomy" id="412755"/>
    <lineage>
        <taxon>unclassified sequences</taxon>
        <taxon>metagenomes</taxon>
        <taxon>ecological metagenomes</taxon>
    </lineage>
</organism>
<name>X0XSV6_9ZZZZ</name>
<feature type="non-terminal residue" evidence="1">
    <location>
        <position position="1"/>
    </location>
</feature>
<gene>
    <name evidence="1" type="ORF">S01H1_84988</name>
</gene>
<sequence length="111" mass="11779">SLGVVHVFQVSLGGGGDKTFRADGIVSTQLPVPDTESTESWQDENRANIEAVHYVAATGRCLWAARGGAGYAGGDALCEEVWLRSAQFDPDSGRLDISSVEDKTIPNLGRT</sequence>
<protein>
    <submittedName>
        <fullName evidence="1">Uncharacterized protein</fullName>
    </submittedName>
</protein>
<feature type="non-terminal residue" evidence="1">
    <location>
        <position position="111"/>
    </location>
</feature>
<proteinExistence type="predicted"/>
<dbReference type="EMBL" id="BARS01058194">
    <property type="protein sequence ID" value="GAG46294.1"/>
    <property type="molecule type" value="Genomic_DNA"/>
</dbReference>
<dbReference type="AlphaFoldDB" id="X0XSV6"/>
<evidence type="ECO:0000313" key="1">
    <source>
        <dbReference type="EMBL" id="GAG46294.1"/>
    </source>
</evidence>